<keyword evidence="6 15" id="KW-0031">Aminopeptidase</keyword>
<dbReference type="GO" id="GO:0008270">
    <property type="term" value="F:zinc ion binding"/>
    <property type="evidence" value="ECO:0007669"/>
    <property type="project" value="InterPro"/>
</dbReference>
<dbReference type="Proteomes" id="UP000064967">
    <property type="component" value="Chromosome"/>
</dbReference>
<dbReference type="EC" id="3.4.11.2" evidence="4"/>
<evidence type="ECO:0000256" key="2">
    <source>
        <dbReference type="ARBA" id="ARBA00001947"/>
    </source>
</evidence>
<dbReference type="GO" id="GO:0016020">
    <property type="term" value="C:membrane"/>
    <property type="evidence" value="ECO:0007669"/>
    <property type="project" value="TreeGrafter"/>
</dbReference>
<keyword evidence="9" id="KW-0378">Hydrolase</keyword>
<dbReference type="GO" id="GO:0005615">
    <property type="term" value="C:extracellular space"/>
    <property type="evidence" value="ECO:0007669"/>
    <property type="project" value="TreeGrafter"/>
</dbReference>
<dbReference type="InterPro" id="IPR016024">
    <property type="entry name" value="ARM-type_fold"/>
</dbReference>
<reference evidence="15 16" key="1">
    <citation type="submission" date="2015-08" db="EMBL/GenBank/DDBJ databases">
        <authorList>
            <person name="Babu N.S."/>
            <person name="Beckwith C.J."/>
            <person name="Beseler K.G."/>
            <person name="Brison A."/>
            <person name="Carone J.V."/>
            <person name="Caskin T.P."/>
            <person name="Diamond M."/>
            <person name="Durham M.E."/>
            <person name="Foxe J.M."/>
            <person name="Go M."/>
            <person name="Henderson B.A."/>
            <person name="Jones I.B."/>
            <person name="McGettigan J.A."/>
            <person name="Micheletti S.J."/>
            <person name="Nasrallah M.E."/>
            <person name="Ortiz D."/>
            <person name="Piller C.R."/>
            <person name="Privatt S.R."/>
            <person name="Schneider S.L."/>
            <person name="Sharp S."/>
            <person name="Smith T.C."/>
            <person name="Stanton J.D."/>
            <person name="Ullery H.E."/>
            <person name="Wilson R.J."/>
            <person name="Serrano M.G."/>
            <person name="Buck G."/>
            <person name="Lee V."/>
            <person name="Wang Y."/>
            <person name="Carvalho R."/>
            <person name="Voegtly L."/>
            <person name="Shi R."/>
            <person name="Duckworth R."/>
            <person name="Johnson A."/>
            <person name="Loviza R."/>
            <person name="Walstead R."/>
            <person name="Shah Z."/>
            <person name="Kiflezghi M."/>
            <person name="Wade K."/>
            <person name="Ball S.L."/>
            <person name="Bradley K.W."/>
            <person name="Asai D.J."/>
            <person name="Bowman C.A."/>
            <person name="Russell D.A."/>
            <person name="Pope W.H."/>
            <person name="Jacobs-Sera D."/>
            <person name="Hendrix R.W."/>
            <person name="Hatfull G.F."/>
        </authorList>
    </citation>
    <scope>NUCLEOTIDE SEQUENCE [LARGE SCALE GENOMIC DNA]</scope>
    <source>
        <strain evidence="15 16">DSM 27648</strain>
    </source>
</reference>
<feature type="compositionally biased region" description="Basic residues" evidence="12">
    <location>
        <begin position="865"/>
        <end position="883"/>
    </location>
</feature>
<evidence type="ECO:0000313" key="16">
    <source>
        <dbReference type="Proteomes" id="UP000064967"/>
    </source>
</evidence>
<dbReference type="Pfam" id="PF01433">
    <property type="entry name" value="Peptidase_M1"/>
    <property type="match status" value="1"/>
</dbReference>
<proteinExistence type="inferred from homology"/>
<evidence type="ECO:0000256" key="12">
    <source>
        <dbReference type="SAM" id="MobiDB-lite"/>
    </source>
</evidence>
<dbReference type="InterPro" id="IPR050344">
    <property type="entry name" value="Peptidase_M1_aminopeptidases"/>
</dbReference>
<feature type="compositionally biased region" description="Low complexity" evidence="12">
    <location>
        <begin position="11"/>
        <end position="21"/>
    </location>
</feature>
<evidence type="ECO:0000256" key="10">
    <source>
        <dbReference type="ARBA" id="ARBA00022833"/>
    </source>
</evidence>
<evidence type="ECO:0000256" key="4">
    <source>
        <dbReference type="ARBA" id="ARBA00012564"/>
    </source>
</evidence>
<comment type="cofactor">
    <cofactor evidence="2">
        <name>Zn(2+)</name>
        <dbReference type="ChEBI" id="CHEBI:29105"/>
    </cofactor>
</comment>
<dbReference type="InterPro" id="IPR001930">
    <property type="entry name" value="Peptidase_M1"/>
</dbReference>
<dbReference type="SUPFAM" id="SSF48371">
    <property type="entry name" value="ARM repeat"/>
    <property type="match status" value="2"/>
</dbReference>
<dbReference type="Gene3D" id="1.25.10.10">
    <property type="entry name" value="Leucine-rich Repeat Variant"/>
    <property type="match status" value="2"/>
</dbReference>
<evidence type="ECO:0000256" key="1">
    <source>
        <dbReference type="ARBA" id="ARBA00000098"/>
    </source>
</evidence>
<sequence length="883" mass="99582">MDSDHQHAEQAHAGGRAGARPFAFASSPRHFERDRPFAIEHIAIDLTLDFEKKSVRGTASLRLRRVDPEARTVVLDAVAFDVSRVSVDGKVAKYTYDGKLLSVELPLSFTTGTVEVAYSATPRKGLYFLEPDEHVPNRPRQVWTQCQEEDGRHFFPCHDKPHVKMTTETRIRVPEGFFVLSNGELHSREKQGDSEVFHWKMNDPHPSYLVTIVAGEFAVFGDRVEVGSDKSKREVPLTYLVPKGHEEEGRRTFARTPEMVTYFSELLGVPYPWNKYAQVVVSDFIFGGMENTTATTMYEHILLDARAALDVTSDDLIAHELAHQWFGDFVTCRDWSEGWLNEGFATFMEHVWRKKLLGQDEYEYGVRNDLASYLGEADGRYKRPVVCQDYDAPLDLFDRHLYEKGGLVLHVLATELGERLFWQGVSNYLHRHARGVVETRDLLRSLEEVSGRSLGRRFEEMLLRPGHPELSVDISWDDGVLTVAAKQTQSNADGVPQAFEIPIVLSIGEGEGKDLTERRERIRLSVRTDTFAIPCKERPRFVVVDPEMRILGDVTVKAPLDMLRAQLEHASTARSRWLAADALAKSDDPVTIAALANRLNDESEFWGVRAECADALGRIRARESFEALSAARTIEHPKVRRAVVAALGRFRSPAAVEALKPIALRDPSYLVEAEAARSLGKTRQHSAFETLLDVIDRPSWADVIAAGAVEGLSSLRDDRALPHLYSRTRYGHPSRVRRAAALAVPKISTDRRAREHLEDLLDDSDPILRIDVVRALTDLGDGRSRPALRARGEIDLDPRVRRRIREALRDLGGDRRPAEQLKEDLERLRDEHAELKARMSKLEARLSPPEKEKGGKDSADAKSTAKAKQKAGHPKKKTTKRTR</sequence>
<dbReference type="Pfam" id="PF17900">
    <property type="entry name" value="Peptidase_M1_N"/>
    <property type="match status" value="1"/>
</dbReference>
<dbReference type="SUPFAM" id="SSF63737">
    <property type="entry name" value="Leukotriene A4 hydrolase N-terminal domain"/>
    <property type="match status" value="1"/>
</dbReference>
<evidence type="ECO:0000256" key="7">
    <source>
        <dbReference type="ARBA" id="ARBA00022670"/>
    </source>
</evidence>
<dbReference type="PATRIC" id="fig|1391654.3.peg.1195"/>
<keyword evidence="16" id="KW-1185">Reference proteome</keyword>
<name>A0A0K1PLW5_9BACT</name>
<keyword evidence="11" id="KW-0482">Metalloprotease</keyword>
<feature type="compositionally biased region" description="Basic and acidic residues" evidence="12">
    <location>
        <begin position="836"/>
        <end position="860"/>
    </location>
</feature>
<evidence type="ECO:0000259" key="13">
    <source>
        <dbReference type="Pfam" id="PF01433"/>
    </source>
</evidence>
<feature type="compositionally biased region" description="Basic and acidic residues" evidence="12">
    <location>
        <begin position="1"/>
        <end position="10"/>
    </location>
</feature>
<dbReference type="InterPro" id="IPR014782">
    <property type="entry name" value="Peptidase_M1_dom"/>
</dbReference>
<evidence type="ECO:0000256" key="8">
    <source>
        <dbReference type="ARBA" id="ARBA00022723"/>
    </source>
</evidence>
<dbReference type="AlphaFoldDB" id="A0A0K1PLW5"/>
<feature type="domain" description="Aminopeptidase N-like N-terminal" evidence="14">
    <location>
        <begin position="41"/>
        <end position="209"/>
    </location>
</feature>
<evidence type="ECO:0000256" key="6">
    <source>
        <dbReference type="ARBA" id="ARBA00022438"/>
    </source>
</evidence>
<dbReference type="GO" id="GO:0070006">
    <property type="term" value="F:metalloaminopeptidase activity"/>
    <property type="evidence" value="ECO:0007669"/>
    <property type="project" value="TreeGrafter"/>
</dbReference>
<dbReference type="InterPro" id="IPR045357">
    <property type="entry name" value="Aminopeptidase_N-like_N"/>
</dbReference>
<evidence type="ECO:0000256" key="9">
    <source>
        <dbReference type="ARBA" id="ARBA00022801"/>
    </source>
</evidence>
<dbReference type="SMART" id="SM00567">
    <property type="entry name" value="EZ_HEAT"/>
    <property type="match status" value="8"/>
</dbReference>
<comment type="similarity">
    <text evidence="3">Belongs to the peptidase M1 family.</text>
</comment>
<dbReference type="PANTHER" id="PTHR11533:SF174">
    <property type="entry name" value="PUROMYCIN-SENSITIVE AMINOPEPTIDASE-RELATED"/>
    <property type="match status" value="1"/>
</dbReference>
<dbReference type="PANTHER" id="PTHR11533">
    <property type="entry name" value="PROTEASE M1 ZINC METALLOPROTEASE"/>
    <property type="match status" value="1"/>
</dbReference>
<keyword evidence="7" id="KW-0645">Protease</keyword>
<evidence type="ECO:0000256" key="5">
    <source>
        <dbReference type="ARBA" id="ARBA00015611"/>
    </source>
</evidence>
<dbReference type="GO" id="GO:0016285">
    <property type="term" value="F:alanyl aminopeptidase activity"/>
    <property type="evidence" value="ECO:0007669"/>
    <property type="project" value="UniProtKB-EC"/>
</dbReference>
<comment type="catalytic activity">
    <reaction evidence="1">
        <text>Release of an N-terminal amino acid, Xaa-|-Yaa- from a peptide, amide or arylamide. Xaa is preferably Ala, but may be most amino acids including Pro (slow action). When a terminal hydrophobic residue is followed by a prolyl residue, the two may be released as an intact Xaa-Pro dipeptide.</text>
        <dbReference type="EC" id="3.4.11.2"/>
    </reaction>
</comment>
<gene>
    <name evidence="15" type="ORF">AKJ09_01179</name>
</gene>
<dbReference type="InterPro" id="IPR027268">
    <property type="entry name" value="Peptidase_M4/M1_CTD_sf"/>
</dbReference>
<dbReference type="Pfam" id="PF13646">
    <property type="entry name" value="HEAT_2"/>
    <property type="match status" value="1"/>
</dbReference>
<keyword evidence="10" id="KW-0862">Zinc</keyword>
<dbReference type="GO" id="GO:0005737">
    <property type="term" value="C:cytoplasm"/>
    <property type="evidence" value="ECO:0007669"/>
    <property type="project" value="TreeGrafter"/>
</dbReference>
<keyword evidence="8" id="KW-0479">Metal-binding</keyword>
<evidence type="ECO:0000256" key="11">
    <source>
        <dbReference type="ARBA" id="ARBA00023049"/>
    </source>
</evidence>
<evidence type="ECO:0000259" key="14">
    <source>
        <dbReference type="Pfam" id="PF17900"/>
    </source>
</evidence>
<dbReference type="GO" id="GO:0043171">
    <property type="term" value="P:peptide catabolic process"/>
    <property type="evidence" value="ECO:0007669"/>
    <property type="project" value="TreeGrafter"/>
</dbReference>
<dbReference type="EMBL" id="CP012333">
    <property type="protein sequence ID" value="AKU94515.1"/>
    <property type="molecule type" value="Genomic_DNA"/>
</dbReference>
<dbReference type="Gene3D" id="1.10.390.10">
    <property type="entry name" value="Neutral Protease Domain 2"/>
    <property type="match status" value="1"/>
</dbReference>
<feature type="region of interest" description="Disordered" evidence="12">
    <location>
        <begin position="836"/>
        <end position="883"/>
    </location>
</feature>
<dbReference type="InterPro" id="IPR042097">
    <property type="entry name" value="Aminopeptidase_N-like_N_sf"/>
</dbReference>
<dbReference type="GO" id="GO:0006508">
    <property type="term" value="P:proteolysis"/>
    <property type="evidence" value="ECO:0007669"/>
    <property type="project" value="UniProtKB-KW"/>
</dbReference>
<dbReference type="STRING" id="1391654.AKJ09_01179"/>
<feature type="domain" description="Peptidase M1 membrane alanine aminopeptidase" evidence="13">
    <location>
        <begin position="255"/>
        <end position="454"/>
    </location>
</feature>
<dbReference type="GO" id="GO:0042277">
    <property type="term" value="F:peptide binding"/>
    <property type="evidence" value="ECO:0007669"/>
    <property type="project" value="TreeGrafter"/>
</dbReference>
<dbReference type="InterPro" id="IPR004155">
    <property type="entry name" value="PBS_lyase_HEAT"/>
</dbReference>
<evidence type="ECO:0000256" key="3">
    <source>
        <dbReference type="ARBA" id="ARBA00010136"/>
    </source>
</evidence>
<dbReference type="CDD" id="cd09603">
    <property type="entry name" value="M1_APN_like"/>
    <property type="match status" value="1"/>
</dbReference>
<feature type="region of interest" description="Disordered" evidence="12">
    <location>
        <begin position="1"/>
        <end position="21"/>
    </location>
</feature>
<dbReference type="Gene3D" id="2.60.40.1730">
    <property type="entry name" value="tricorn interacting facor f3 domain"/>
    <property type="match status" value="1"/>
</dbReference>
<dbReference type="SUPFAM" id="SSF55486">
    <property type="entry name" value="Metalloproteases ('zincins'), catalytic domain"/>
    <property type="match status" value="1"/>
</dbReference>
<dbReference type="KEGG" id="llu:AKJ09_01179"/>
<evidence type="ECO:0000313" key="15">
    <source>
        <dbReference type="EMBL" id="AKU94515.1"/>
    </source>
</evidence>
<organism evidence="15 16">
    <name type="scientific">Labilithrix luteola</name>
    <dbReference type="NCBI Taxonomy" id="1391654"/>
    <lineage>
        <taxon>Bacteria</taxon>
        <taxon>Pseudomonadati</taxon>
        <taxon>Myxococcota</taxon>
        <taxon>Polyangia</taxon>
        <taxon>Polyangiales</taxon>
        <taxon>Labilitrichaceae</taxon>
        <taxon>Labilithrix</taxon>
    </lineage>
</organism>
<protein>
    <recommendedName>
        <fullName evidence="5">Aminopeptidase N</fullName>
        <ecNumber evidence="4">3.4.11.2</ecNumber>
    </recommendedName>
</protein>
<dbReference type="PRINTS" id="PR00756">
    <property type="entry name" value="ALADIPTASE"/>
</dbReference>
<dbReference type="InterPro" id="IPR011989">
    <property type="entry name" value="ARM-like"/>
</dbReference>
<accession>A0A0K1PLW5</accession>